<evidence type="ECO:0000259" key="2">
    <source>
        <dbReference type="Pfam" id="PF00892"/>
    </source>
</evidence>
<dbReference type="PANTHER" id="PTHR22911">
    <property type="entry name" value="ACYL-MALONYL CONDENSING ENZYME-RELATED"/>
    <property type="match status" value="1"/>
</dbReference>
<feature type="domain" description="EamA" evidence="2">
    <location>
        <begin position="168"/>
        <end position="298"/>
    </location>
</feature>
<gene>
    <name evidence="3" type="ordered locus">Spica_1475</name>
</gene>
<name>F8EXN8_GRAC1</name>
<evidence type="ECO:0000313" key="4">
    <source>
        <dbReference type="Proteomes" id="UP000000503"/>
    </source>
</evidence>
<dbReference type="EMBL" id="CP002868">
    <property type="protein sequence ID" value="AEJ19619.1"/>
    <property type="molecule type" value="Genomic_DNA"/>
</dbReference>
<dbReference type="PANTHER" id="PTHR22911:SF137">
    <property type="entry name" value="SOLUTE CARRIER FAMILY 35 MEMBER G2-RELATED"/>
    <property type="match status" value="1"/>
</dbReference>
<keyword evidence="4" id="KW-1185">Reference proteome</keyword>
<feature type="transmembrane region" description="Helical" evidence="1">
    <location>
        <begin position="282"/>
        <end position="301"/>
    </location>
</feature>
<feature type="transmembrane region" description="Helical" evidence="1">
    <location>
        <begin position="102"/>
        <end position="124"/>
    </location>
</feature>
<feature type="transmembrane region" description="Helical" evidence="1">
    <location>
        <begin position="46"/>
        <end position="65"/>
    </location>
</feature>
<dbReference type="SUPFAM" id="SSF103481">
    <property type="entry name" value="Multidrug resistance efflux transporter EmrE"/>
    <property type="match status" value="2"/>
</dbReference>
<dbReference type="eggNOG" id="COG0697">
    <property type="taxonomic scope" value="Bacteria"/>
</dbReference>
<dbReference type="InterPro" id="IPR037185">
    <property type="entry name" value="EmrE-like"/>
</dbReference>
<accession>F8EXN8</accession>
<dbReference type="Gene3D" id="1.10.3730.20">
    <property type="match status" value="1"/>
</dbReference>
<dbReference type="InterPro" id="IPR000620">
    <property type="entry name" value="EamA_dom"/>
</dbReference>
<feature type="transmembrane region" description="Helical" evidence="1">
    <location>
        <begin position="198"/>
        <end position="217"/>
    </location>
</feature>
<keyword evidence="1" id="KW-0472">Membrane</keyword>
<protein>
    <recommendedName>
        <fullName evidence="2">EamA domain-containing protein</fullName>
    </recommendedName>
</protein>
<dbReference type="Pfam" id="PF00892">
    <property type="entry name" value="EamA"/>
    <property type="match status" value="2"/>
</dbReference>
<dbReference type="OrthoDB" id="9814731at2"/>
<feature type="domain" description="EamA" evidence="2">
    <location>
        <begin position="18"/>
        <end position="146"/>
    </location>
</feature>
<feature type="transmembrane region" description="Helical" evidence="1">
    <location>
        <begin position="77"/>
        <end position="96"/>
    </location>
</feature>
<evidence type="ECO:0000256" key="1">
    <source>
        <dbReference type="SAM" id="Phobius"/>
    </source>
</evidence>
<feature type="transmembrane region" description="Helical" evidence="1">
    <location>
        <begin position="20"/>
        <end position="40"/>
    </location>
</feature>
<feature type="transmembrane region" description="Helical" evidence="1">
    <location>
        <begin position="167"/>
        <end position="186"/>
    </location>
</feature>
<feature type="transmembrane region" description="Helical" evidence="1">
    <location>
        <begin position="223"/>
        <end position="246"/>
    </location>
</feature>
<feature type="transmembrane region" description="Helical" evidence="1">
    <location>
        <begin position="131"/>
        <end position="147"/>
    </location>
</feature>
<dbReference type="Proteomes" id="UP000000503">
    <property type="component" value="Chromosome"/>
</dbReference>
<feature type="transmembrane region" description="Helical" evidence="1">
    <location>
        <begin position="258"/>
        <end position="276"/>
    </location>
</feature>
<keyword evidence="1" id="KW-1133">Transmembrane helix</keyword>
<dbReference type="RefSeq" id="WP_013968928.1">
    <property type="nucleotide sequence ID" value="NC_015732.1"/>
</dbReference>
<dbReference type="AlphaFoldDB" id="F8EXN8"/>
<evidence type="ECO:0000313" key="3">
    <source>
        <dbReference type="EMBL" id="AEJ19619.1"/>
    </source>
</evidence>
<dbReference type="KEGG" id="scd:Spica_1475"/>
<reference evidence="4" key="1">
    <citation type="journal article" date="2013" name="Stand. Genomic Sci.">
        <title>Genome sequence of the thermophilic fresh-water bacterium Spirochaeta caldaria type strain (H1(T)), reclassification of Spirochaeta caldaria, Spirochaeta stenostrepta, and Spirochaeta zuelzerae in the genus Treponema as Treponema caldaria comb. nov., Treponema stenostrepta comb. nov., and Treponema zuelzerae comb. nov., and emendation of the genus Treponema.</title>
        <authorList>
            <person name="Abt B."/>
            <person name="Goker M."/>
            <person name="Scheuner C."/>
            <person name="Han C."/>
            <person name="Lu M."/>
            <person name="Misra M."/>
            <person name="Lapidus A."/>
            <person name="Nolan M."/>
            <person name="Lucas S."/>
            <person name="Hammon N."/>
            <person name="Deshpande S."/>
            <person name="Cheng J.F."/>
            <person name="Tapia R."/>
            <person name="Goodwin L.A."/>
            <person name="Pitluck S."/>
            <person name="Liolios K."/>
            <person name="Pagani I."/>
            <person name="Ivanova N."/>
            <person name="Mavromatis K."/>
            <person name="Mikhailova N."/>
            <person name="Huntemann M."/>
            <person name="Pati A."/>
            <person name="Chen A."/>
            <person name="Palaniappan K."/>
            <person name="Land M."/>
            <person name="Hauser L."/>
            <person name="Jeffries C.D."/>
            <person name="Rohde M."/>
            <person name="Spring S."/>
            <person name="Gronow S."/>
            <person name="Detter J.C."/>
            <person name="Bristow J."/>
            <person name="Eisen J.A."/>
            <person name="Markowitz V."/>
            <person name="Hugenholtz P."/>
            <person name="Kyrpides N.C."/>
            <person name="Woyke T."/>
            <person name="Klenk H.P."/>
        </authorList>
    </citation>
    <scope>NUCLEOTIDE SEQUENCE</scope>
    <source>
        <strain evidence="4">ATCC 51460 / DSM 7334 / H1</strain>
    </source>
</reference>
<dbReference type="HOGENOM" id="CLU_033863_17_2_12"/>
<keyword evidence="1" id="KW-0812">Transmembrane</keyword>
<dbReference type="GO" id="GO:0016020">
    <property type="term" value="C:membrane"/>
    <property type="evidence" value="ECO:0007669"/>
    <property type="project" value="InterPro"/>
</dbReference>
<organism evidence="3 4">
    <name type="scientific">Gracilinema caldarium (strain ATCC 51460 / DSM 7334 / H1)</name>
    <name type="common">Treponema caldarium</name>
    <dbReference type="NCBI Taxonomy" id="744872"/>
    <lineage>
        <taxon>Bacteria</taxon>
        <taxon>Pseudomonadati</taxon>
        <taxon>Spirochaetota</taxon>
        <taxon>Spirochaetia</taxon>
        <taxon>Spirochaetales</taxon>
        <taxon>Breznakiellaceae</taxon>
        <taxon>Gracilinema</taxon>
    </lineage>
</organism>
<dbReference type="STRING" id="744872.Spica_1475"/>
<proteinExistence type="predicted"/>
<sequence>MAASLKNQHIPGRQEQGKGITAIFFCALLWSTSGLLIKLIPWHPLVISGSRSFIAFLFILVVRFIQKPTHFGKRRKLYTVLGALSYGATMILFVLANKLTSSANVILLQYIAPVWAALLGWLFIKEKPRKEHWLALGAVAVGLMIFFKDSIVSGQGTPVIQGDIKPLLGNIIAVISGITFALYSVFMRLEKDGRPEDTILIAHLGTAIFCLPFFILHPPTLSAITLGSVFGLGVFQIGLASLLFAYGIRRVTAVQSMLTAVIEPVMNPVWVFLATGEHPGPATLAGGTVILTAVVLSSIWSNRKAKT</sequence>